<dbReference type="Proteomes" id="UP001595765">
    <property type="component" value="Unassembled WGS sequence"/>
</dbReference>
<keyword evidence="1" id="KW-0732">Signal</keyword>
<proteinExistence type="predicted"/>
<organism evidence="2 3">
    <name type="scientific">Streptomyces polygonati</name>
    <dbReference type="NCBI Taxonomy" id="1617087"/>
    <lineage>
        <taxon>Bacteria</taxon>
        <taxon>Bacillati</taxon>
        <taxon>Actinomycetota</taxon>
        <taxon>Actinomycetes</taxon>
        <taxon>Kitasatosporales</taxon>
        <taxon>Streptomycetaceae</taxon>
        <taxon>Streptomyces</taxon>
    </lineage>
</organism>
<keyword evidence="3" id="KW-1185">Reference proteome</keyword>
<dbReference type="EMBL" id="JBHSBB010000006">
    <property type="protein sequence ID" value="MFC4031029.1"/>
    <property type="molecule type" value="Genomic_DNA"/>
</dbReference>
<name>A0ABV8HJP2_9ACTN</name>
<dbReference type="RefSeq" id="WP_386426834.1">
    <property type="nucleotide sequence ID" value="NZ_JBHSBB010000006.1"/>
</dbReference>
<evidence type="ECO:0008006" key="4">
    <source>
        <dbReference type="Google" id="ProtNLM"/>
    </source>
</evidence>
<protein>
    <recommendedName>
        <fullName evidence="4">Secreted protein</fullName>
    </recommendedName>
</protein>
<comment type="caution">
    <text evidence="2">The sequence shown here is derived from an EMBL/GenBank/DDBJ whole genome shotgun (WGS) entry which is preliminary data.</text>
</comment>
<evidence type="ECO:0000313" key="3">
    <source>
        <dbReference type="Proteomes" id="UP001595765"/>
    </source>
</evidence>
<evidence type="ECO:0000256" key="1">
    <source>
        <dbReference type="SAM" id="SignalP"/>
    </source>
</evidence>
<feature type="signal peptide" evidence="1">
    <location>
        <begin position="1"/>
        <end position="27"/>
    </location>
</feature>
<feature type="chain" id="PRO_5045691675" description="Secreted protein" evidence="1">
    <location>
        <begin position="28"/>
        <end position="74"/>
    </location>
</feature>
<evidence type="ECO:0000313" key="2">
    <source>
        <dbReference type="EMBL" id="MFC4031029.1"/>
    </source>
</evidence>
<gene>
    <name evidence="2" type="ORF">ACFO3J_06040</name>
</gene>
<reference evidence="3" key="1">
    <citation type="journal article" date="2019" name="Int. J. Syst. Evol. Microbiol.">
        <title>The Global Catalogue of Microorganisms (GCM) 10K type strain sequencing project: providing services to taxonomists for standard genome sequencing and annotation.</title>
        <authorList>
            <consortium name="The Broad Institute Genomics Platform"/>
            <consortium name="The Broad Institute Genome Sequencing Center for Infectious Disease"/>
            <person name="Wu L."/>
            <person name="Ma J."/>
        </authorList>
    </citation>
    <scope>NUCLEOTIDE SEQUENCE [LARGE SCALE GENOMIC DNA]</scope>
    <source>
        <strain evidence="3">CGMCC 4.7237</strain>
    </source>
</reference>
<sequence length="74" mass="7493">MKKHNRLAVAGAAAAVLALSTAGVAQAEAPAAKPDRITSVQQLHQNLARAIALEQVQTAEIGTGPIGKALAENV</sequence>
<accession>A0ABV8HJP2</accession>